<dbReference type="InterPro" id="IPR000519">
    <property type="entry name" value="P_trefoil_dom"/>
</dbReference>
<name>A0A7L3SA56_CEPGR</name>
<dbReference type="Proteomes" id="UP000578766">
    <property type="component" value="Unassembled WGS sequence"/>
</dbReference>
<dbReference type="EMBL" id="VZUD01004064">
    <property type="protein sequence ID" value="NXV24884.1"/>
    <property type="molecule type" value="Genomic_DNA"/>
</dbReference>
<evidence type="ECO:0000259" key="4">
    <source>
        <dbReference type="PROSITE" id="PS51448"/>
    </source>
</evidence>
<feature type="region of interest" description="Disordered" evidence="3">
    <location>
        <begin position="90"/>
        <end position="111"/>
    </location>
</feature>
<dbReference type="AlphaFoldDB" id="A0A7L3SA56"/>
<evidence type="ECO:0000256" key="2">
    <source>
        <dbReference type="PROSITE-ProRule" id="PRU00779"/>
    </source>
</evidence>
<evidence type="ECO:0000256" key="1">
    <source>
        <dbReference type="ARBA" id="ARBA00023157"/>
    </source>
</evidence>
<protein>
    <submittedName>
        <fullName evidence="5">SUIS protein</fullName>
    </submittedName>
</protein>
<dbReference type="SUPFAM" id="SSF57492">
    <property type="entry name" value="Trefoil"/>
    <property type="match status" value="1"/>
</dbReference>
<feature type="domain" description="P-type" evidence="4">
    <location>
        <begin position="1"/>
        <end position="26"/>
    </location>
</feature>
<dbReference type="GO" id="GO:0005975">
    <property type="term" value="P:carbohydrate metabolic process"/>
    <property type="evidence" value="ECO:0007669"/>
    <property type="project" value="InterPro"/>
</dbReference>
<dbReference type="Pfam" id="PF00088">
    <property type="entry name" value="Trefoil"/>
    <property type="match status" value="1"/>
</dbReference>
<dbReference type="GO" id="GO:0003824">
    <property type="term" value="F:catalytic activity"/>
    <property type="evidence" value="ECO:0007669"/>
    <property type="project" value="InterPro"/>
</dbReference>
<evidence type="ECO:0000313" key="5">
    <source>
        <dbReference type="EMBL" id="NXV24884.1"/>
    </source>
</evidence>
<evidence type="ECO:0000313" key="6">
    <source>
        <dbReference type="Proteomes" id="UP000578766"/>
    </source>
</evidence>
<keyword evidence="6" id="KW-1185">Reference proteome</keyword>
<accession>A0A7L3SA56</accession>
<reference evidence="5 6" key="1">
    <citation type="submission" date="2019-09" db="EMBL/GenBank/DDBJ databases">
        <title>Bird 10,000 Genomes (B10K) Project - Family phase.</title>
        <authorList>
            <person name="Zhang G."/>
        </authorList>
    </citation>
    <scope>NUCLEOTIDE SEQUENCE [LARGE SCALE GENOMIC DNA]</scope>
    <source>
        <strain evidence="5">OUT-0020</strain>
        <tissue evidence="5">Liver</tissue>
    </source>
</reference>
<feature type="non-terminal residue" evidence="5">
    <location>
        <position position="111"/>
    </location>
</feature>
<comment type="caution">
    <text evidence="5">The sequence shown here is derived from an EMBL/GenBank/DDBJ whole genome shotgun (WGS) entry which is preliminary data.</text>
</comment>
<comment type="caution">
    <text evidence="2">Lacks conserved residue(s) required for the propagation of feature annotation.</text>
</comment>
<dbReference type="Gene3D" id="4.10.110.10">
    <property type="entry name" value="Spasmolytic Protein, domain 1"/>
    <property type="match status" value="1"/>
</dbReference>
<dbReference type="CDD" id="cd00111">
    <property type="entry name" value="Trefoil"/>
    <property type="match status" value="1"/>
</dbReference>
<dbReference type="Gene3D" id="2.60.40.1760">
    <property type="entry name" value="glycosyl hydrolase (family 31)"/>
    <property type="match status" value="1"/>
</dbReference>
<dbReference type="PROSITE" id="PS51448">
    <property type="entry name" value="P_TREFOIL_2"/>
    <property type="match status" value="1"/>
</dbReference>
<feature type="non-terminal residue" evidence="5">
    <location>
        <position position="1"/>
    </location>
</feature>
<proteinExistence type="predicted"/>
<evidence type="ECO:0000256" key="3">
    <source>
        <dbReference type="SAM" id="MobiDB-lite"/>
    </source>
</evidence>
<organism evidence="5 6">
    <name type="scientific">Cepphus grylle</name>
    <name type="common">Black guillemot</name>
    <name type="synonym">Alca grylle</name>
    <dbReference type="NCBI Taxonomy" id="28697"/>
    <lineage>
        <taxon>Eukaryota</taxon>
        <taxon>Metazoa</taxon>
        <taxon>Chordata</taxon>
        <taxon>Craniata</taxon>
        <taxon>Vertebrata</taxon>
        <taxon>Euteleostomi</taxon>
        <taxon>Archelosauria</taxon>
        <taxon>Archosauria</taxon>
        <taxon>Dinosauria</taxon>
        <taxon>Saurischia</taxon>
        <taxon>Theropoda</taxon>
        <taxon>Coelurosauria</taxon>
        <taxon>Aves</taxon>
        <taxon>Neognathae</taxon>
        <taxon>Neoaves</taxon>
        <taxon>Charadriiformes</taxon>
        <taxon>Alcidae</taxon>
        <taxon>Cepphus</taxon>
    </lineage>
</organism>
<sequence>QRLCALRGCCWSPRPDTSVPWCFFSRGHGYALQGAPRGTPQGFEASLSRLPAPSLFGGDAPRLLLTAQHQSPARLRIKITDPEKQRFEVPHEHVGDFQGSATDNPKYKVDV</sequence>
<keyword evidence="1" id="KW-1015">Disulfide bond</keyword>
<dbReference type="GO" id="GO:0030246">
    <property type="term" value="F:carbohydrate binding"/>
    <property type="evidence" value="ECO:0007669"/>
    <property type="project" value="InterPro"/>
</dbReference>
<gene>
    <name evidence="5" type="primary">Si_2</name>
    <name evidence="5" type="ORF">CEPGRY_R07508</name>
</gene>
<dbReference type="InterPro" id="IPR011013">
    <property type="entry name" value="Gal_mutarotase_sf_dom"/>
</dbReference>
<dbReference type="InterPro" id="IPR044913">
    <property type="entry name" value="P_trefoil_dom_sf"/>
</dbReference>
<dbReference type="SUPFAM" id="SSF74650">
    <property type="entry name" value="Galactose mutarotase-like"/>
    <property type="match status" value="1"/>
</dbReference>